<keyword evidence="6 7" id="KW-0067">ATP-binding</keyword>
<dbReference type="GO" id="GO:0009252">
    <property type="term" value="P:peptidoglycan biosynthetic process"/>
    <property type="evidence" value="ECO:0007669"/>
    <property type="project" value="UniProtKB-UniRule"/>
</dbReference>
<dbReference type="EMBL" id="LBYB01000014">
    <property type="protein sequence ID" value="KKR41312.1"/>
    <property type="molecule type" value="Genomic_DNA"/>
</dbReference>
<comment type="function">
    <text evidence="7 8">Cell wall formation. Catalyzes the addition of glutamate to the nucleotide precursor UDP-N-acetylmuramoyl-L-alanine (UMA).</text>
</comment>
<keyword evidence="7 8" id="KW-0573">Peptidoglycan synthesis</keyword>
<reference evidence="11 12" key="1">
    <citation type="journal article" date="2015" name="Nature">
        <title>rRNA introns, odd ribosomes, and small enigmatic genomes across a large radiation of phyla.</title>
        <authorList>
            <person name="Brown C.T."/>
            <person name="Hug L.A."/>
            <person name="Thomas B.C."/>
            <person name="Sharon I."/>
            <person name="Castelle C.J."/>
            <person name="Singh A."/>
            <person name="Wilkins M.J."/>
            <person name="Williams K.H."/>
            <person name="Banfield J.F."/>
        </authorList>
    </citation>
    <scope>NUCLEOTIDE SEQUENCE [LARGE SCALE GENOMIC DNA]</scope>
</reference>
<dbReference type="Gene3D" id="3.40.1190.10">
    <property type="entry name" value="Mur-like, catalytic domain"/>
    <property type="match status" value="1"/>
</dbReference>
<dbReference type="PANTHER" id="PTHR43692:SF1">
    <property type="entry name" value="UDP-N-ACETYLMURAMOYLALANINE--D-GLUTAMATE LIGASE"/>
    <property type="match status" value="1"/>
</dbReference>
<dbReference type="Gene3D" id="3.40.50.720">
    <property type="entry name" value="NAD(P)-binding Rossmann-like Domain"/>
    <property type="match status" value="1"/>
</dbReference>
<comment type="subcellular location">
    <subcellularLocation>
        <location evidence="1 7 8">Cytoplasm</location>
    </subcellularLocation>
</comment>
<dbReference type="UniPathway" id="UPA00219"/>
<keyword evidence="5 7" id="KW-0547">Nucleotide-binding</keyword>
<dbReference type="SUPFAM" id="SSF53623">
    <property type="entry name" value="MurD-like peptide ligases, catalytic domain"/>
    <property type="match status" value="1"/>
</dbReference>
<protein>
    <recommendedName>
        <fullName evidence="7 8">UDP-N-acetylmuramoylalanine--D-glutamate ligase</fullName>
        <ecNumber evidence="7 8">6.3.2.9</ecNumber>
    </recommendedName>
    <alternativeName>
        <fullName evidence="7">D-glutamic acid-adding enzyme</fullName>
    </alternativeName>
    <alternativeName>
        <fullName evidence="7">UDP-N-acetylmuramoyl-L-alanyl-D-glutamate synthetase</fullName>
    </alternativeName>
</protein>
<evidence type="ECO:0000256" key="8">
    <source>
        <dbReference type="RuleBase" id="RU003664"/>
    </source>
</evidence>
<dbReference type="Proteomes" id="UP000034881">
    <property type="component" value="Unassembled WGS sequence"/>
</dbReference>
<comment type="caution">
    <text evidence="11">The sequence shown here is derived from an EMBL/GenBank/DDBJ whole genome shotgun (WGS) entry which is preliminary data.</text>
</comment>
<dbReference type="GO" id="GO:0005524">
    <property type="term" value="F:ATP binding"/>
    <property type="evidence" value="ECO:0007669"/>
    <property type="project" value="UniProtKB-UniRule"/>
</dbReference>
<gene>
    <name evidence="7" type="primary">murD</name>
    <name evidence="11" type="ORF">UT77_C0014G0009</name>
</gene>
<dbReference type="InterPro" id="IPR036565">
    <property type="entry name" value="Mur-like_cat_sf"/>
</dbReference>
<evidence type="ECO:0000313" key="11">
    <source>
        <dbReference type="EMBL" id="KKR41312.1"/>
    </source>
</evidence>
<dbReference type="InterPro" id="IPR036615">
    <property type="entry name" value="Mur_ligase_C_dom_sf"/>
</dbReference>
<evidence type="ECO:0000313" key="12">
    <source>
        <dbReference type="Proteomes" id="UP000034881"/>
    </source>
</evidence>
<dbReference type="GO" id="GO:0051301">
    <property type="term" value="P:cell division"/>
    <property type="evidence" value="ECO:0007669"/>
    <property type="project" value="UniProtKB-KW"/>
</dbReference>
<dbReference type="GO" id="GO:0071555">
    <property type="term" value="P:cell wall organization"/>
    <property type="evidence" value="ECO:0007669"/>
    <property type="project" value="UniProtKB-KW"/>
</dbReference>
<keyword evidence="7 8" id="KW-0961">Cell wall biogenesis/degradation</keyword>
<keyword evidence="3 7" id="KW-0963">Cytoplasm</keyword>
<dbReference type="HAMAP" id="MF_00639">
    <property type="entry name" value="MurD"/>
    <property type="match status" value="1"/>
</dbReference>
<feature type="domain" description="Mur ligase C-terminal" evidence="9">
    <location>
        <begin position="307"/>
        <end position="424"/>
    </location>
</feature>
<dbReference type="NCBIfam" id="TIGR01087">
    <property type="entry name" value="murD"/>
    <property type="match status" value="1"/>
</dbReference>
<dbReference type="AlphaFoldDB" id="A0A0G0TTU4"/>
<evidence type="ECO:0000256" key="3">
    <source>
        <dbReference type="ARBA" id="ARBA00022490"/>
    </source>
</evidence>
<comment type="pathway">
    <text evidence="2 7 8">Cell wall biogenesis; peptidoglycan biosynthesis.</text>
</comment>
<feature type="domain" description="Mur ligase central" evidence="10">
    <location>
        <begin position="120"/>
        <end position="254"/>
    </location>
</feature>
<evidence type="ECO:0000256" key="7">
    <source>
        <dbReference type="HAMAP-Rule" id="MF_00639"/>
    </source>
</evidence>
<keyword evidence="4 7" id="KW-0436">Ligase</keyword>
<proteinExistence type="inferred from homology"/>
<dbReference type="EC" id="6.3.2.9" evidence="7 8"/>
<dbReference type="InterPro" id="IPR005762">
    <property type="entry name" value="MurD"/>
</dbReference>
<comment type="catalytic activity">
    <reaction evidence="7 8">
        <text>UDP-N-acetyl-alpha-D-muramoyl-L-alanine + D-glutamate + ATP = UDP-N-acetyl-alpha-D-muramoyl-L-alanyl-D-glutamate + ADP + phosphate + H(+)</text>
        <dbReference type="Rhea" id="RHEA:16429"/>
        <dbReference type="ChEBI" id="CHEBI:15378"/>
        <dbReference type="ChEBI" id="CHEBI:29986"/>
        <dbReference type="ChEBI" id="CHEBI:30616"/>
        <dbReference type="ChEBI" id="CHEBI:43474"/>
        <dbReference type="ChEBI" id="CHEBI:83898"/>
        <dbReference type="ChEBI" id="CHEBI:83900"/>
        <dbReference type="ChEBI" id="CHEBI:456216"/>
        <dbReference type="EC" id="6.3.2.9"/>
    </reaction>
</comment>
<dbReference type="GO" id="GO:0005737">
    <property type="term" value="C:cytoplasm"/>
    <property type="evidence" value="ECO:0007669"/>
    <property type="project" value="UniProtKB-SubCell"/>
</dbReference>
<evidence type="ECO:0000259" key="9">
    <source>
        <dbReference type="Pfam" id="PF02875"/>
    </source>
</evidence>
<keyword evidence="7 8" id="KW-0132">Cell division</keyword>
<dbReference type="GO" id="GO:0008764">
    <property type="term" value="F:UDP-N-acetylmuramoylalanine-D-glutamate ligase activity"/>
    <property type="evidence" value="ECO:0007669"/>
    <property type="project" value="UniProtKB-UniRule"/>
</dbReference>
<evidence type="ECO:0000256" key="2">
    <source>
        <dbReference type="ARBA" id="ARBA00004752"/>
    </source>
</evidence>
<accession>A0A0G0TTU4</accession>
<evidence type="ECO:0000256" key="6">
    <source>
        <dbReference type="ARBA" id="ARBA00022840"/>
    </source>
</evidence>
<dbReference type="Gene3D" id="3.90.190.20">
    <property type="entry name" value="Mur ligase, C-terminal domain"/>
    <property type="match status" value="1"/>
</dbReference>
<dbReference type="InterPro" id="IPR013221">
    <property type="entry name" value="Mur_ligase_cen"/>
</dbReference>
<dbReference type="SUPFAM" id="SSF53244">
    <property type="entry name" value="MurD-like peptide ligases, peptide-binding domain"/>
    <property type="match status" value="1"/>
</dbReference>
<feature type="binding site" evidence="7">
    <location>
        <begin position="122"/>
        <end position="128"/>
    </location>
    <ligand>
        <name>ATP</name>
        <dbReference type="ChEBI" id="CHEBI:30616"/>
    </ligand>
</feature>
<evidence type="ECO:0000256" key="4">
    <source>
        <dbReference type="ARBA" id="ARBA00022598"/>
    </source>
</evidence>
<dbReference type="Pfam" id="PF08245">
    <property type="entry name" value="Mur_ligase_M"/>
    <property type="match status" value="1"/>
</dbReference>
<evidence type="ECO:0000256" key="5">
    <source>
        <dbReference type="ARBA" id="ARBA00022741"/>
    </source>
</evidence>
<dbReference type="Pfam" id="PF02875">
    <property type="entry name" value="Mur_ligase_C"/>
    <property type="match status" value="1"/>
</dbReference>
<keyword evidence="7 8" id="KW-0131">Cell cycle</keyword>
<keyword evidence="7 8" id="KW-0133">Cell shape</keyword>
<dbReference type="PROSITE" id="PS51257">
    <property type="entry name" value="PROKAR_LIPOPROTEIN"/>
    <property type="match status" value="1"/>
</dbReference>
<dbReference type="GO" id="GO:0008360">
    <property type="term" value="P:regulation of cell shape"/>
    <property type="evidence" value="ECO:0007669"/>
    <property type="project" value="UniProtKB-KW"/>
</dbReference>
<dbReference type="Pfam" id="PF21799">
    <property type="entry name" value="MurD-like_N"/>
    <property type="match status" value="1"/>
</dbReference>
<comment type="similarity">
    <text evidence="7">Belongs to the MurCDEF family.</text>
</comment>
<evidence type="ECO:0000256" key="1">
    <source>
        <dbReference type="ARBA" id="ARBA00004496"/>
    </source>
</evidence>
<evidence type="ECO:0000259" key="10">
    <source>
        <dbReference type="Pfam" id="PF08245"/>
    </source>
</evidence>
<name>A0A0G0TTU4_9BACT</name>
<dbReference type="PATRIC" id="fig|1618431.3.peg.1227"/>
<sequence>MINKTFIDKKVLIFGLGLNQGGVGCAKFFASQGAKVKVTDLKSEDVLKPSLEQLKEIHNIEYSLGGHKNEDIEWADLIIQNPSVKPGNPYMDYAKKQGKEIETDFSIFLNFANQKKIIAVTGTKGKSTTASLIYEALKEAGKKVVFAGNIGKSILDTIPYLKEDPWIVVEISSFQLQALKDKNFAPKVAVITNIYPDHLNWHSSMEEYIEAKKEIAKNQTRTDFLIIPCGDSGGRRAAKDLTTGIKSKIITSCIGDFEEEYLNIDLPLKGYAYRENYSLALTVTETLGINDKVTLKAFSAFKGGEFRMQTMGDFNGITIINDSAATNPVSIISAIEASSDKKNIILIAGGMNKGLEYHEVAAAIETAKSIKLVYFLEGDASKEIAKYIRDTAIIGGKGFYNDLVNLLKEIKKEAREGDTILFSPGATSFNLFQNEFDRGRKFNEAVQKIFNAS</sequence>
<dbReference type="SUPFAM" id="SSF51984">
    <property type="entry name" value="MurCD N-terminal domain"/>
    <property type="match status" value="1"/>
</dbReference>
<dbReference type="InterPro" id="IPR004101">
    <property type="entry name" value="Mur_ligase_C"/>
</dbReference>
<organism evidence="11 12">
    <name type="scientific">Candidatus Daviesbacteria bacterium GW2011_GWC2_40_12</name>
    <dbReference type="NCBI Taxonomy" id="1618431"/>
    <lineage>
        <taxon>Bacteria</taxon>
        <taxon>Candidatus Daviesiibacteriota</taxon>
    </lineage>
</organism>
<dbReference type="PANTHER" id="PTHR43692">
    <property type="entry name" value="UDP-N-ACETYLMURAMOYLALANINE--D-GLUTAMATE LIGASE"/>
    <property type="match status" value="1"/>
</dbReference>